<name>A0A2N3NL56_9PEZI</name>
<evidence type="ECO:0000313" key="10">
    <source>
        <dbReference type="Proteomes" id="UP000233524"/>
    </source>
</evidence>
<feature type="transmembrane region" description="Helical" evidence="7">
    <location>
        <begin position="259"/>
        <end position="277"/>
    </location>
</feature>
<keyword evidence="4 7" id="KW-0472">Membrane</keyword>
<comment type="similarity">
    <text evidence="5">Belongs to the SAT4 family.</text>
</comment>
<evidence type="ECO:0000313" key="9">
    <source>
        <dbReference type="EMBL" id="PKS13173.1"/>
    </source>
</evidence>
<dbReference type="InterPro" id="IPR052337">
    <property type="entry name" value="SAT4-like"/>
</dbReference>
<feature type="transmembrane region" description="Helical" evidence="7">
    <location>
        <begin position="17"/>
        <end position="38"/>
    </location>
</feature>
<feature type="transmembrane region" description="Helical" evidence="7">
    <location>
        <begin position="215"/>
        <end position="239"/>
    </location>
</feature>
<feature type="transmembrane region" description="Helical" evidence="7">
    <location>
        <begin position="93"/>
        <end position="117"/>
    </location>
</feature>
<dbReference type="EMBL" id="NLAX01000002">
    <property type="protein sequence ID" value="PKS13173.1"/>
    <property type="molecule type" value="Genomic_DNA"/>
</dbReference>
<feature type="domain" description="Rhodopsin" evidence="8">
    <location>
        <begin position="34"/>
        <end position="278"/>
    </location>
</feature>
<dbReference type="STRING" id="41688.A0A2N3NL56"/>
<feature type="compositionally biased region" description="Polar residues" evidence="6">
    <location>
        <begin position="353"/>
        <end position="366"/>
    </location>
</feature>
<evidence type="ECO:0000259" key="8">
    <source>
        <dbReference type="Pfam" id="PF20684"/>
    </source>
</evidence>
<feature type="compositionally biased region" description="Polar residues" evidence="6">
    <location>
        <begin position="307"/>
        <end position="316"/>
    </location>
</feature>
<dbReference type="PANTHER" id="PTHR33048">
    <property type="entry name" value="PTH11-LIKE INTEGRAL MEMBRANE PROTEIN (AFU_ORTHOLOGUE AFUA_5G11245)"/>
    <property type="match status" value="1"/>
</dbReference>
<dbReference type="VEuPathDB" id="FungiDB:jhhlp_000517"/>
<feature type="transmembrane region" description="Helical" evidence="7">
    <location>
        <begin position="181"/>
        <end position="203"/>
    </location>
</feature>
<evidence type="ECO:0000256" key="7">
    <source>
        <dbReference type="SAM" id="Phobius"/>
    </source>
</evidence>
<evidence type="ECO:0000256" key="4">
    <source>
        <dbReference type="ARBA" id="ARBA00023136"/>
    </source>
</evidence>
<feature type="transmembrane region" description="Helical" evidence="7">
    <location>
        <begin position="50"/>
        <end position="73"/>
    </location>
</feature>
<dbReference type="PANTHER" id="PTHR33048:SF167">
    <property type="entry name" value="INTEGRAL MEMBRANE PROTEIN"/>
    <property type="match status" value="1"/>
</dbReference>
<proteinExistence type="inferred from homology"/>
<evidence type="ECO:0000256" key="6">
    <source>
        <dbReference type="SAM" id="MobiDB-lite"/>
    </source>
</evidence>
<dbReference type="InterPro" id="IPR049326">
    <property type="entry name" value="Rhodopsin_dom_fungi"/>
</dbReference>
<feature type="region of interest" description="Disordered" evidence="6">
    <location>
        <begin position="300"/>
        <end position="366"/>
    </location>
</feature>
<sequence length="411" mass="46720">MDDFPPEYVNASNAGRIVGLVGVFHFIAFTFVFLRVYVRLFLVRAFGVDDALIIVAAALAFGSWLCLVLQIPYGLGRHGLTIETEDRIKFERITFWKTVLSDGVALGLLRISMAISLLRLKRDLNWYKWSLYALMGFVAAYSIQAIVWLFVYCTPYSGWWEFQWMNPFDPRCHDFNLFVNLVYWNIACNIFTDVCLGALPIPIIWTLKMKLRVRLYVIGILNLGYFAVIMGILKAAFMLTTAGDVDAIFNYWVHFWQNLQLNIGIIAACASFLKPLVGRILKINSSAAYYPTYPQYNRSGRTPLGTLDTNVGNNMRTGMPDQNPRDDRDLPAKGDTRETQYELSSLGRKDQMPRSQVTSGEHSSSEAIYTYELPSDSNSEELILQQQDGTNGIIRTRQFTVQYSNASVTNN</sequence>
<dbReference type="InParanoid" id="A0A2N3NL56"/>
<organism evidence="9 10">
    <name type="scientific">Lomentospora prolificans</name>
    <dbReference type="NCBI Taxonomy" id="41688"/>
    <lineage>
        <taxon>Eukaryota</taxon>
        <taxon>Fungi</taxon>
        <taxon>Dikarya</taxon>
        <taxon>Ascomycota</taxon>
        <taxon>Pezizomycotina</taxon>
        <taxon>Sordariomycetes</taxon>
        <taxon>Hypocreomycetidae</taxon>
        <taxon>Microascales</taxon>
        <taxon>Microascaceae</taxon>
        <taxon>Lomentospora</taxon>
    </lineage>
</organism>
<feature type="compositionally biased region" description="Basic and acidic residues" evidence="6">
    <location>
        <begin position="323"/>
        <end position="340"/>
    </location>
</feature>
<keyword evidence="3 7" id="KW-1133">Transmembrane helix</keyword>
<reference evidence="9 10" key="1">
    <citation type="journal article" date="2017" name="G3 (Bethesda)">
        <title>First Draft Genome Sequence of the Pathogenic Fungus Lomentospora prolificans (Formerly Scedosporium prolificans).</title>
        <authorList>
            <person name="Luo R."/>
            <person name="Zimin A."/>
            <person name="Workman R."/>
            <person name="Fan Y."/>
            <person name="Pertea G."/>
            <person name="Grossman N."/>
            <person name="Wear M.P."/>
            <person name="Jia B."/>
            <person name="Miller H."/>
            <person name="Casadevall A."/>
            <person name="Timp W."/>
            <person name="Zhang S.X."/>
            <person name="Salzberg S.L."/>
        </authorList>
    </citation>
    <scope>NUCLEOTIDE SEQUENCE [LARGE SCALE GENOMIC DNA]</scope>
    <source>
        <strain evidence="9 10">JHH-5317</strain>
    </source>
</reference>
<evidence type="ECO:0000256" key="1">
    <source>
        <dbReference type="ARBA" id="ARBA00004141"/>
    </source>
</evidence>
<dbReference type="AlphaFoldDB" id="A0A2N3NL56"/>
<comment type="caution">
    <text evidence="9">The sequence shown here is derived from an EMBL/GenBank/DDBJ whole genome shotgun (WGS) entry which is preliminary data.</text>
</comment>
<dbReference type="OrthoDB" id="10017208at2759"/>
<gene>
    <name evidence="9" type="ORF">jhhlp_000517</name>
</gene>
<comment type="subcellular location">
    <subcellularLocation>
        <location evidence="1">Membrane</location>
        <topology evidence="1">Multi-pass membrane protein</topology>
    </subcellularLocation>
</comment>
<evidence type="ECO:0000256" key="3">
    <source>
        <dbReference type="ARBA" id="ARBA00022989"/>
    </source>
</evidence>
<dbReference type="GO" id="GO:0016020">
    <property type="term" value="C:membrane"/>
    <property type="evidence" value="ECO:0007669"/>
    <property type="project" value="UniProtKB-SubCell"/>
</dbReference>
<evidence type="ECO:0000256" key="2">
    <source>
        <dbReference type="ARBA" id="ARBA00022692"/>
    </source>
</evidence>
<dbReference type="Pfam" id="PF20684">
    <property type="entry name" value="Fung_rhodopsin"/>
    <property type="match status" value="1"/>
</dbReference>
<protein>
    <recommendedName>
        <fullName evidence="8">Rhodopsin domain-containing protein</fullName>
    </recommendedName>
</protein>
<accession>A0A2N3NL56</accession>
<evidence type="ECO:0000256" key="5">
    <source>
        <dbReference type="ARBA" id="ARBA00038359"/>
    </source>
</evidence>
<keyword evidence="10" id="KW-1185">Reference proteome</keyword>
<feature type="transmembrane region" description="Helical" evidence="7">
    <location>
        <begin position="129"/>
        <end position="151"/>
    </location>
</feature>
<dbReference type="Proteomes" id="UP000233524">
    <property type="component" value="Unassembled WGS sequence"/>
</dbReference>
<keyword evidence="2 7" id="KW-0812">Transmembrane</keyword>